<feature type="domain" description="DUF1559" evidence="1">
    <location>
        <begin position="351"/>
        <end position="434"/>
    </location>
</feature>
<protein>
    <recommendedName>
        <fullName evidence="1">DUF1559 domain-containing protein</fullName>
    </recommendedName>
</protein>
<reference evidence="2 3" key="1">
    <citation type="submission" date="2019-02" db="EMBL/GenBank/DDBJ databases">
        <title>Deep-cultivation of Planctomycetes and their phenomic and genomic characterization uncovers novel biology.</title>
        <authorList>
            <person name="Wiegand S."/>
            <person name="Jogler M."/>
            <person name="Boedeker C."/>
            <person name="Pinto D."/>
            <person name="Vollmers J."/>
            <person name="Rivas-Marin E."/>
            <person name="Kohn T."/>
            <person name="Peeters S.H."/>
            <person name="Heuer A."/>
            <person name="Rast P."/>
            <person name="Oberbeckmann S."/>
            <person name="Bunk B."/>
            <person name="Jeske O."/>
            <person name="Meyerdierks A."/>
            <person name="Storesund J.E."/>
            <person name="Kallscheuer N."/>
            <person name="Luecker S."/>
            <person name="Lage O.M."/>
            <person name="Pohl T."/>
            <person name="Merkel B.J."/>
            <person name="Hornburger P."/>
            <person name="Mueller R.-W."/>
            <person name="Bruemmer F."/>
            <person name="Labrenz M."/>
            <person name="Spormann A.M."/>
            <person name="Op Den Camp H."/>
            <person name="Overmann J."/>
            <person name="Amann R."/>
            <person name="Jetten M.S.M."/>
            <person name="Mascher T."/>
            <person name="Medema M.H."/>
            <person name="Devos D.P."/>
            <person name="Kaster A.-K."/>
            <person name="Ovreas L."/>
            <person name="Rohde M."/>
            <person name="Galperin M.Y."/>
            <person name="Jogler C."/>
        </authorList>
    </citation>
    <scope>NUCLEOTIDE SEQUENCE [LARGE SCALE GENOMIC DNA]</scope>
    <source>
        <strain evidence="2 3">Pla123a</strain>
    </source>
</reference>
<proteinExistence type="predicted"/>
<dbReference type="InterPro" id="IPR045584">
    <property type="entry name" value="Pilin-like"/>
</dbReference>
<comment type="caution">
    <text evidence="2">The sequence shown here is derived from an EMBL/GenBank/DDBJ whole genome shotgun (WGS) entry which is preliminary data.</text>
</comment>
<dbReference type="EMBL" id="SJPO01000004">
    <property type="protein sequence ID" value="TWT77381.1"/>
    <property type="molecule type" value="Genomic_DNA"/>
</dbReference>
<dbReference type="SUPFAM" id="SSF54523">
    <property type="entry name" value="Pili subunits"/>
    <property type="match status" value="1"/>
</dbReference>
<name>A0A5C5YR16_9BACT</name>
<keyword evidence="3" id="KW-1185">Reference proteome</keyword>
<dbReference type="Gene3D" id="3.30.700.10">
    <property type="entry name" value="Glycoprotein, Type 4 Pilin"/>
    <property type="match status" value="1"/>
</dbReference>
<evidence type="ECO:0000313" key="3">
    <source>
        <dbReference type="Proteomes" id="UP000318478"/>
    </source>
</evidence>
<dbReference type="AlphaFoldDB" id="A0A5C5YR16"/>
<dbReference type="PANTHER" id="PTHR30093">
    <property type="entry name" value="GENERAL SECRETION PATHWAY PROTEIN G"/>
    <property type="match status" value="1"/>
</dbReference>
<dbReference type="InterPro" id="IPR011453">
    <property type="entry name" value="DUF1559"/>
</dbReference>
<dbReference type="PANTHER" id="PTHR30093:SF2">
    <property type="entry name" value="TYPE II SECRETION SYSTEM PROTEIN H"/>
    <property type="match status" value="1"/>
</dbReference>
<dbReference type="Proteomes" id="UP000318478">
    <property type="component" value="Unassembled WGS sequence"/>
</dbReference>
<evidence type="ECO:0000259" key="1">
    <source>
        <dbReference type="Pfam" id="PF07596"/>
    </source>
</evidence>
<organism evidence="2 3">
    <name type="scientific">Posidoniimonas polymericola</name>
    <dbReference type="NCBI Taxonomy" id="2528002"/>
    <lineage>
        <taxon>Bacteria</taxon>
        <taxon>Pseudomonadati</taxon>
        <taxon>Planctomycetota</taxon>
        <taxon>Planctomycetia</taxon>
        <taxon>Pirellulales</taxon>
        <taxon>Lacipirellulaceae</taxon>
        <taxon>Posidoniimonas</taxon>
    </lineage>
</organism>
<gene>
    <name evidence="2" type="ORF">Pla123a_20420</name>
</gene>
<dbReference type="Pfam" id="PF07596">
    <property type="entry name" value="SBP_bac_10"/>
    <property type="match status" value="1"/>
</dbReference>
<accession>A0A5C5YR16</accession>
<sequence length="555" mass="60105">MLRLVLAWSVLIYPYSAVRAQAPPDEANDRQPQAGAIDPAYLTPQTMAAASLRPQQVLTDPNLQMLPIEVAQAAGLKYLGIDPTHASRVTVVVEPPAGPTPFYAIAFETDQPVDLGALAAELTEHTEPGQIDGHDAIVSRAPALPCFLVQGGNTLLVGSAPMLKKLLKADRPKPTGVLPDQILAHPATDDLYLTANLEMLRPFIQMGLAAAQRETPEEFQDLLRIPTLIQSAELTLNLNLQRPSSLLVHAANASDAEQIESLTLDGVALLREQIRRKSEVELSRLRQSDDPVERAMAAYSDRMSQGTLDGIKLDRDGNTLTVFEATPSNAQQLGSVAVIGVLVALLLPAVQAAREAARRTQSTNNLKQLMLALLNYESANGRLPAHAIYSADGEPLLSWRVAILPYIEEQALYNEFHLDEPWDSEHNLTLIEKMPEVYIDPSSGLAVKDGKTSYLAPVGEGLLFEEKEGGTTLREITDGTSKTIAIVQVSDDTAATWTKPEDWSPAADNPLQGVGDLHPSVFLAAFVDGHIENISTNINAQTWGFMLTRGGGEAW</sequence>
<evidence type="ECO:0000313" key="2">
    <source>
        <dbReference type="EMBL" id="TWT77381.1"/>
    </source>
</evidence>